<dbReference type="PANTHER" id="PTHR45737:SF6">
    <property type="entry name" value="VON WILLEBRAND FACTOR A DOMAIN-CONTAINING PROTEIN 5A"/>
    <property type="match status" value="1"/>
</dbReference>
<dbReference type="InterPro" id="IPR013694">
    <property type="entry name" value="VIT"/>
</dbReference>
<keyword evidence="5" id="KW-1185">Reference proteome</keyword>
<protein>
    <recommendedName>
        <fullName evidence="6">VIT-domain-containing protein</fullName>
    </recommendedName>
</protein>
<evidence type="ECO:0000256" key="1">
    <source>
        <dbReference type="SAM" id="MobiDB-lite"/>
    </source>
</evidence>
<dbReference type="Proteomes" id="UP000076798">
    <property type="component" value="Unassembled WGS sequence"/>
</dbReference>
<evidence type="ECO:0000313" key="5">
    <source>
        <dbReference type="Proteomes" id="UP000076798"/>
    </source>
</evidence>
<evidence type="ECO:0000259" key="2">
    <source>
        <dbReference type="PROSITE" id="PS50234"/>
    </source>
</evidence>
<dbReference type="SMART" id="SM00327">
    <property type="entry name" value="VWA"/>
    <property type="match status" value="1"/>
</dbReference>
<evidence type="ECO:0000313" key="4">
    <source>
        <dbReference type="EMBL" id="KZT40045.1"/>
    </source>
</evidence>
<feature type="compositionally biased region" description="Basic and acidic residues" evidence="1">
    <location>
        <begin position="636"/>
        <end position="654"/>
    </location>
</feature>
<sequence>MNPRQAFGLVTANGADFPLNSHRLAVYAHVKLTQRYSNNFRGSEPVSVRHIFPIPAHATVCGLEMRPSKEKVLKAVAKDSKEAETDFQTAFAKGKWASVLNEVTSDVFVTLISAVPENDEVEITINYVTPLLEDELPHQLRFTLPAFVGQRYGSPPPSIDARSSTGHNVLFSVEVDVQMTSTIQNISSASHLIQTTSVAPTHQIVVLHPNTLPVFLDHEFVLSVQTDKLDEPLCIAEVDVANNTVAMALALVPRFDPDLVSKQEYIFLIDRSDSMQANERMGTAKRAADFLIKHLPSEGTLFNVISFGASFSSLWQSSRPYNEWNTYLATSHVNLMNADMGGIDLGGVLRHVFRTRKRPVSTAIFVLTSGDIRNSEAGISSVRSHMSAADTASPGNVRIFTLGIGQNASTALCEDLAQAGHGLCIMTTETEALTGKCSKLLAAAKASPSMRTIQYEWENDAFPRYSPPDVSDVYPDNRVLVYTVLSQTTQMPNFVTLRLTLPNQRCVEYRAPVTTTQAPREVKLPIHILAAKSVLRELEDAYSGNKKQKASTSSFASEEAGQAMIISLSKDHQLISKLTSFVAVDDGPIVVHPVCQVAACPLSPSSLSEASTLVEQADEPQTDVTGERSVIICAKEQDTHTPESRSEHGTKSETVDASVVVVESENVDAEQPTKVETTASWTGDQNDAQQTTNVETRAGSTSDHKDAQHTVDVEPSTISPRKSSSHNLVTVGH</sequence>
<dbReference type="Gene3D" id="3.40.50.410">
    <property type="entry name" value="von Willebrand factor, type A domain"/>
    <property type="match status" value="1"/>
</dbReference>
<dbReference type="EMBL" id="KV428038">
    <property type="protein sequence ID" value="KZT40045.1"/>
    <property type="molecule type" value="Genomic_DNA"/>
</dbReference>
<evidence type="ECO:0000259" key="3">
    <source>
        <dbReference type="PROSITE" id="PS51468"/>
    </source>
</evidence>
<name>A0A166EX38_9AGAM</name>
<evidence type="ECO:0008006" key="6">
    <source>
        <dbReference type="Google" id="ProtNLM"/>
    </source>
</evidence>
<gene>
    <name evidence="4" type="ORF">SISSUDRAFT_1032268</name>
</gene>
<feature type="compositionally biased region" description="Polar residues" evidence="1">
    <location>
        <begin position="716"/>
        <end position="733"/>
    </location>
</feature>
<dbReference type="InterPro" id="IPR036465">
    <property type="entry name" value="vWFA_dom_sf"/>
</dbReference>
<dbReference type="AlphaFoldDB" id="A0A166EX38"/>
<reference evidence="4 5" key="1">
    <citation type="journal article" date="2016" name="Mol. Biol. Evol.">
        <title>Comparative Genomics of Early-Diverging Mushroom-Forming Fungi Provides Insights into the Origins of Lignocellulose Decay Capabilities.</title>
        <authorList>
            <person name="Nagy L.G."/>
            <person name="Riley R."/>
            <person name="Tritt A."/>
            <person name="Adam C."/>
            <person name="Daum C."/>
            <person name="Floudas D."/>
            <person name="Sun H."/>
            <person name="Yadav J.S."/>
            <person name="Pangilinan J."/>
            <person name="Larsson K.H."/>
            <person name="Matsuura K."/>
            <person name="Barry K."/>
            <person name="Labutti K."/>
            <person name="Kuo R."/>
            <person name="Ohm R.A."/>
            <person name="Bhattacharya S.S."/>
            <person name="Shirouzu T."/>
            <person name="Yoshinaga Y."/>
            <person name="Martin F.M."/>
            <person name="Grigoriev I.V."/>
            <person name="Hibbett D.S."/>
        </authorList>
    </citation>
    <scope>NUCLEOTIDE SEQUENCE [LARGE SCALE GENOMIC DNA]</scope>
    <source>
        <strain evidence="4 5">HHB10207 ss-3</strain>
    </source>
</reference>
<feature type="domain" description="VIT" evidence="3">
    <location>
        <begin position="1"/>
        <end position="129"/>
    </location>
</feature>
<feature type="compositionally biased region" description="Polar residues" evidence="1">
    <location>
        <begin position="674"/>
        <end position="701"/>
    </location>
</feature>
<dbReference type="Pfam" id="PF08487">
    <property type="entry name" value="VIT"/>
    <property type="match status" value="1"/>
</dbReference>
<dbReference type="PANTHER" id="PTHR45737">
    <property type="entry name" value="VON WILLEBRAND FACTOR A DOMAIN-CONTAINING PROTEIN 5A"/>
    <property type="match status" value="1"/>
</dbReference>
<dbReference type="PROSITE" id="PS50234">
    <property type="entry name" value="VWFA"/>
    <property type="match status" value="1"/>
</dbReference>
<dbReference type="InterPro" id="IPR002035">
    <property type="entry name" value="VWF_A"/>
</dbReference>
<dbReference type="STRING" id="1314776.A0A166EX38"/>
<feature type="domain" description="VWFA" evidence="2">
    <location>
        <begin position="264"/>
        <end position="440"/>
    </location>
</feature>
<dbReference type="PROSITE" id="PS51468">
    <property type="entry name" value="VIT"/>
    <property type="match status" value="1"/>
</dbReference>
<proteinExistence type="predicted"/>
<feature type="region of interest" description="Disordered" evidence="1">
    <location>
        <begin position="663"/>
        <end position="733"/>
    </location>
</feature>
<feature type="region of interest" description="Disordered" evidence="1">
    <location>
        <begin position="636"/>
        <end position="655"/>
    </location>
</feature>
<dbReference type="Pfam" id="PF13768">
    <property type="entry name" value="VWA_3"/>
    <property type="match status" value="1"/>
</dbReference>
<organism evidence="4 5">
    <name type="scientific">Sistotremastrum suecicum HHB10207 ss-3</name>
    <dbReference type="NCBI Taxonomy" id="1314776"/>
    <lineage>
        <taxon>Eukaryota</taxon>
        <taxon>Fungi</taxon>
        <taxon>Dikarya</taxon>
        <taxon>Basidiomycota</taxon>
        <taxon>Agaricomycotina</taxon>
        <taxon>Agaricomycetes</taxon>
        <taxon>Sistotremastrales</taxon>
        <taxon>Sistotremastraceae</taxon>
        <taxon>Sistotremastrum</taxon>
    </lineage>
</organism>
<accession>A0A166EX38</accession>
<dbReference type="SUPFAM" id="SSF53300">
    <property type="entry name" value="vWA-like"/>
    <property type="match status" value="1"/>
</dbReference>
<feature type="compositionally biased region" description="Basic and acidic residues" evidence="1">
    <location>
        <begin position="702"/>
        <end position="712"/>
    </location>
</feature>
<dbReference type="OrthoDB" id="1729737at2759"/>